<comment type="function">
    <text evidence="7">The normal physiological role of the enzyme is unknown, but it is not essential for the viability of yeast cells. Has aminopeptidase activity, shortening substrate peptides sequentially by 1 amino acid. Has bleomycin hydrolase activity, which can protect the cell from the toxic effects of bleomycin. Has homocysteine-thiolactonase activity, protecting the cell against homocysteine toxicity. Acts as a repressor in the GAL4 regulatory system, but this does not require either the peptidase or nucleic acid-binding activities.</text>
</comment>
<dbReference type="Pfam" id="PF03051">
    <property type="entry name" value="Peptidase_C1_2"/>
    <property type="match status" value="1"/>
</dbReference>
<dbReference type="SUPFAM" id="SSF54001">
    <property type="entry name" value="Cysteine proteinases"/>
    <property type="match status" value="1"/>
</dbReference>
<feature type="active site" evidence="10">
    <location>
        <position position="117"/>
    </location>
</feature>
<evidence type="ECO:0000256" key="9">
    <source>
        <dbReference type="PIRNR" id="PIRNR005700"/>
    </source>
</evidence>
<keyword evidence="5 9" id="KW-0378">Hydrolase</keyword>
<evidence type="ECO:0000256" key="4">
    <source>
        <dbReference type="ARBA" id="ARBA00022670"/>
    </source>
</evidence>
<comment type="function">
    <text evidence="9">Has aminopeptidase activity, shortening substrate peptides sequentially by 1 amino acid. Has bleomycin hydrolase activity, which can protect the cell from the toxic effects of bleomycin. Has homocysteine-thiolactonase activity, protecting the cell against homocysteine toxicity.</text>
</comment>
<dbReference type="GO" id="GO:0070005">
    <property type="term" value="F:cysteine-type aminopeptidase activity"/>
    <property type="evidence" value="ECO:0007669"/>
    <property type="project" value="InterPro"/>
</dbReference>
<proteinExistence type="inferred from homology"/>
<evidence type="ECO:0000256" key="3">
    <source>
        <dbReference type="ARBA" id="ARBA00016900"/>
    </source>
</evidence>
<organism evidence="12 13">
    <name type="scientific">Vanrija pseudolonga</name>
    <dbReference type="NCBI Taxonomy" id="143232"/>
    <lineage>
        <taxon>Eukaryota</taxon>
        <taxon>Fungi</taxon>
        <taxon>Dikarya</taxon>
        <taxon>Basidiomycota</taxon>
        <taxon>Agaricomycotina</taxon>
        <taxon>Tremellomycetes</taxon>
        <taxon>Trichosporonales</taxon>
        <taxon>Trichosporonaceae</taxon>
        <taxon>Vanrija</taxon>
    </lineage>
</organism>
<name>A0AAF0Y554_9TREE</name>
<accession>A0AAF0Y554</accession>
<evidence type="ECO:0000313" key="13">
    <source>
        <dbReference type="Proteomes" id="UP000827549"/>
    </source>
</evidence>
<feature type="active site" evidence="10">
    <location>
        <position position="442"/>
    </location>
</feature>
<dbReference type="EC" id="3.4.22.40" evidence="2 9"/>
<dbReference type="CDD" id="cd00585">
    <property type="entry name" value="Peptidase_C1B"/>
    <property type="match status" value="1"/>
</dbReference>
<keyword evidence="9" id="KW-0496">Mitochondrion</keyword>
<dbReference type="GO" id="GO:0004197">
    <property type="term" value="F:cysteine-type endopeptidase activity"/>
    <property type="evidence" value="ECO:0007669"/>
    <property type="project" value="UniProtKB-EC"/>
</dbReference>
<dbReference type="InterPro" id="IPR038765">
    <property type="entry name" value="Papain-like_cys_pep_sf"/>
</dbReference>
<feature type="compositionally biased region" description="Low complexity" evidence="11">
    <location>
        <begin position="1"/>
        <end position="10"/>
    </location>
</feature>
<keyword evidence="4 9" id="KW-0645">Protease</keyword>
<dbReference type="AlphaFoldDB" id="A0AAF0Y554"/>
<evidence type="ECO:0000256" key="6">
    <source>
        <dbReference type="ARBA" id="ARBA00022807"/>
    </source>
</evidence>
<dbReference type="InterPro" id="IPR004134">
    <property type="entry name" value="Peptidase_C1B"/>
</dbReference>
<dbReference type="EMBL" id="CP086715">
    <property type="protein sequence ID" value="WOO78264.1"/>
    <property type="molecule type" value="Genomic_DNA"/>
</dbReference>
<evidence type="ECO:0000256" key="2">
    <source>
        <dbReference type="ARBA" id="ARBA00012465"/>
    </source>
</evidence>
<evidence type="ECO:0000256" key="8">
    <source>
        <dbReference type="ARBA" id="ARBA00026080"/>
    </source>
</evidence>
<dbReference type="PROSITE" id="PS00139">
    <property type="entry name" value="THIOL_PROTEASE_CYS"/>
    <property type="match status" value="1"/>
</dbReference>
<comment type="catalytic activity">
    <reaction evidence="1 9">
        <text>Inactivates bleomycin B2 (a cytotoxic glycometallopeptide) by hydrolysis of a carboxyamide bond of beta-aminoalanine, but also shows general aminopeptidase activity. The specificity varies somewhat with source, but amino acid arylamides of Met, Leu and Ala are preferred.</text>
        <dbReference type="EC" id="3.4.22.40"/>
    </reaction>
</comment>
<dbReference type="PANTHER" id="PTHR10363">
    <property type="entry name" value="BLEOMYCIN HYDROLASE"/>
    <property type="match status" value="1"/>
</dbReference>
<keyword evidence="6 9" id="KW-0788">Thiol protease</keyword>
<dbReference type="GO" id="GO:0009636">
    <property type="term" value="P:response to toxic substance"/>
    <property type="evidence" value="ECO:0007669"/>
    <property type="project" value="TreeGrafter"/>
</dbReference>
<comment type="similarity">
    <text evidence="9">Belongs to the peptidase C1 family.</text>
</comment>
<dbReference type="GO" id="GO:0006508">
    <property type="term" value="P:proteolysis"/>
    <property type="evidence" value="ECO:0007669"/>
    <property type="project" value="UniProtKB-KW"/>
</dbReference>
<evidence type="ECO:0000256" key="10">
    <source>
        <dbReference type="PIRSR" id="PIRSR005700-1"/>
    </source>
</evidence>
<dbReference type="GO" id="GO:0043418">
    <property type="term" value="P:homocysteine catabolic process"/>
    <property type="evidence" value="ECO:0007669"/>
    <property type="project" value="TreeGrafter"/>
</dbReference>
<feature type="active site" evidence="10">
    <location>
        <position position="420"/>
    </location>
</feature>
<evidence type="ECO:0000256" key="1">
    <source>
        <dbReference type="ARBA" id="ARBA00000423"/>
    </source>
</evidence>
<dbReference type="PANTHER" id="PTHR10363:SF2">
    <property type="entry name" value="BLEOMYCIN HYDROLASE"/>
    <property type="match status" value="1"/>
</dbReference>
<gene>
    <name evidence="12" type="primary">LAP3</name>
    <name evidence="12" type="ORF">LOC62_02G001815</name>
</gene>
<evidence type="ECO:0000256" key="5">
    <source>
        <dbReference type="ARBA" id="ARBA00022801"/>
    </source>
</evidence>
<keyword evidence="9" id="KW-0963">Cytoplasm</keyword>
<evidence type="ECO:0000313" key="12">
    <source>
        <dbReference type="EMBL" id="WOO78264.1"/>
    </source>
</evidence>
<protein>
    <recommendedName>
        <fullName evidence="3 9">Cysteine proteinase 1, mitochondrial</fullName>
        <ecNumber evidence="2 9">3.4.22.40</ecNumber>
    </recommendedName>
</protein>
<dbReference type="Gene3D" id="3.90.70.10">
    <property type="entry name" value="Cysteine proteinases"/>
    <property type="match status" value="1"/>
</dbReference>
<comment type="subcellular location">
    <subcellularLocation>
        <location evidence="9">Mitochondrion</location>
    </subcellularLocation>
    <subcellularLocation>
        <location evidence="9">Cytoplasm</location>
    </subcellularLocation>
</comment>
<keyword evidence="13" id="KW-1185">Reference proteome</keyword>
<dbReference type="PIRSF" id="PIRSF005700">
    <property type="entry name" value="PepC"/>
    <property type="match status" value="1"/>
</dbReference>
<comment type="subunit">
    <text evidence="8">Homohexamer. Binds to nucleic acids. Binds single-stranded DNA and RNA with higher affinity than double-stranded DNA.</text>
</comment>
<evidence type="ECO:0000256" key="7">
    <source>
        <dbReference type="ARBA" id="ARBA00025347"/>
    </source>
</evidence>
<sequence>MGSSSSKQSSAMTVIPEKQEYSEKSAAAAKPAPPLDGVEAFESVDTDILSKWDAENEQDPRFNLARLVLANADPLDSIKNRQAVINDEKIFNVNLKGVNKDGAYPGPVVNQASSGRCWLFATTNVLRYNVVEQLNLGDFQLSQSYLFFYDKIEKANYYLEAAIELADEPLEGRLWSFLNGSPLSDGGQWDMAYNLVAKYGVIPHTLFPDSFNAASSRTFVGILTHKLIEYGLALRAAARPTTPGVEPASFETLRKLKTQYLAEVYSTLSITLGTPPKANQPITWEYYDKEKKFHSWTGTPREFYTQFGIRKGLDPKDSFSLINDPRNEYGKHYTVRLLGNVWGGPPVKYVNAPVEVLEDAVIAGIKANTPLFFGCDVGKSLDRKKGIMDLELYKVEAAFGYKLGLNKAERLITQNSSATHAMVITAVHVDANGRPVRYKVENSWSKTSGEDGWFMMTADWFREYVYQIVAPASLVDKKWVDVLKQKAIELEPWDPMGALA</sequence>
<dbReference type="GO" id="GO:0005739">
    <property type="term" value="C:mitochondrion"/>
    <property type="evidence" value="ECO:0007669"/>
    <property type="project" value="UniProtKB-SubCell"/>
</dbReference>
<dbReference type="RefSeq" id="XP_062624296.1">
    <property type="nucleotide sequence ID" value="XM_062768312.1"/>
</dbReference>
<evidence type="ECO:0000256" key="11">
    <source>
        <dbReference type="SAM" id="MobiDB-lite"/>
    </source>
</evidence>
<feature type="region of interest" description="Disordered" evidence="11">
    <location>
        <begin position="1"/>
        <end position="35"/>
    </location>
</feature>
<reference evidence="12" key="1">
    <citation type="submission" date="2023-10" db="EMBL/GenBank/DDBJ databases">
        <authorList>
            <person name="Noh H."/>
        </authorList>
    </citation>
    <scope>NUCLEOTIDE SEQUENCE</scope>
    <source>
        <strain evidence="12">DUCC4014</strain>
    </source>
</reference>
<dbReference type="InterPro" id="IPR000169">
    <property type="entry name" value="Pept_cys_AS"/>
</dbReference>
<dbReference type="GeneID" id="87805068"/>
<dbReference type="Proteomes" id="UP000827549">
    <property type="component" value="Chromosome 2"/>
</dbReference>